<protein>
    <recommendedName>
        <fullName evidence="3">F-box domain-containing protein</fullName>
    </recommendedName>
</protein>
<proteinExistence type="predicted"/>
<name>A0AAN7UHG9_9PEZI</name>
<organism evidence="1 2">
    <name type="scientific">Xylaria bambusicola</name>
    <dbReference type="NCBI Taxonomy" id="326684"/>
    <lineage>
        <taxon>Eukaryota</taxon>
        <taxon>Fungi</taxon>
        <taxon>Dikarya</taxon>
        <taxon>Ascomycota</taxon>
        <taxon>Pezizomycotina</taxon>
        <taxon>Sordariomycetes</taxon>
        <taxon>Xylariomycetidae</taxon>
        <taxon>Xylariales</taxon>
        <taxon>Xylariaceae</taxon>
        <taxon>Xylaria</taxon>
    </lineage>
</organism>
<dbReference type="Proteomes" id="UP001305414">
    <property type="component" value="Unassembled WGS sequence"/>
</dbReference>
<sequence>MSASVMSSQTHESLSARGLPMELLEQVANEILTTKTLANFARTCSTAKEIVERNPLQFYLTDDLDDFKVIFRLYQNESSRNFIDTWPTDEDGGFLSPTAYEAVLTVERFDIFFHMVTSGWGFTYSDYRKVINHHFYPMLKERLRDRLVGFMLMPNYSTVPPECIIRGGTCHYDR</sequence>
<gene>
    <name evidence="1" type="ORF">RRF57_001740</name>
</gene>
<evidence type="ECO:0000313" key="2">
    <source>
        <dbReference type="Proteomes" id="UP001305414"/>
    </source>
</evidence>
<dbReference type="AlphaFoldDB" id="A0AAN7UHG9"/>
<evidence type="ECO:0008006" key="3">
    <source>
        <dbReference type="Google" id="ProtNLM"/>
    </source>
</evidence>
<accession>A0AAN7UHG9</accession>
<evidence type="ECO:0000313" key="1">
    <source>
        <dbReference type="EMBL" id="KAK5626024.1"/>
    </source>
</evidence>
<keyword evidence="2" id="KW-1185">Reference proteome</keyword>
<reference evidence="1 2" key="1">
    <citation type="submission" date="2023-10" db="EMBL/GenBank/DDBJ databases">
        <title>Draft genome sequence of Xylaria bambusicola isolate GMP-LS, the root and basal stem rot pathogen of sugarcane in Indonesia.</title>
        <authorList>
            <person name="Selvaraj P."/>
            <person name="Muralishankar V."/>
            <person name="Muruganantham S."/>
            <person name="Sp S."/>
            <person name="Haryani S."/>
            <person name="Lau K.J.X."/>
            <person name="Naqvi N.I."/>
        </authorList>
    </citation>
    <scope>NUCLEOTIDE SEQUENCE [LARGE SCALE GENOMIC DNA]</scope>
    <source>
        <strain evidence="1">GMP-LS</strain>
    </source>
</reference>
<comment type="caution">
    <text evidence="1">The sequence shown here is derived from an EMBL/GenBank/DDBJ whole genome shotgun (WGS) entry which is preliminary data.</text>
</comment>
<dbReference type="EMBL" id="JAWHQM010000003">
    <property type="protein sequence ID" value="KAK5626024.1"/>
    <property type="molecule type" value="Genomic_DNA"/>
</dbReference>